<keyword evidence="5" id="KW-0378">Hydrolase</keyword>
<evidence type="ECO:0000256" key="2">
    <source>
        <dbReference type="ARBA" id="ARBA00022490"/>
    </source>
</evidence>
<dbReference type="GO" id="GO:0016891">
    <property type="term" value="F:RNA endonuclease activity producing 5'-phosphomonoesters, hydrolytic mechanism"/>
    <property type="evidence" value="ECO:0007669"/>
    <property type="project" value="TreeGrafter"/>
</dbReference>
<proteinExistence type="predicted"/>
<dbReference type="PANTHER" id="PTHR28511">
    <property type="entry name" value="ENDONUCLEASE V"/>
    <property type="match status" value="1"/>
</dbReference>
<dbReference type="GO" id="GO:0003727">
    <property type="term" value="F:single-stranded RNA binding"/>
    <property type="evidence" value="ECO:0007669"/>
    <property type="project" value="TreeGrafter"/>
</dbReference>
<keyword evidence="3" id="KW-0540">Nuclease</keyword>
<sequence length="237" mass="25510">MALRTSASGLVDPWPRTPDELVEVQLRLAALTPPLWHPSGAVPRVGACFVCFPRGFEGPGAPGDRAWAAAVVTAGKREIDVTVIEGEAPASYRPGFLALREGPLLEAAVRALPLLPEVLLVDATGRDHPRRAGLALHLGARLDVPSIGVTDRALIAEGIWPPDEPRARSPLRLGNEVVGYWVRTVKGARPLAVHIGWRTDPQTAVEIVLAVTAESRTPDPLRLARRAARERRAHAAR</sequence>
<dbReference type="Pfam" id="PF04493">
    <property type="entry name" value="Endonuclease_5"/>
    <property type="match status" value="1"/>
</dbReference>
<evidence type="ECO:0000313" key="6">
    <source>
        <dbReference type="EMBL" id="TMI76801.1"/>
    </source>
</evidence>
<dbReference type="EMBL" id="VBAP01000009">
    <property type="protein sequence ID" value="TMI76801.1"/>
    <property type="molecule type" value="Genomic_DNA"/>
</dbReference>
<dbReference type="AlphaFoldDB" id="A0A537IZQ6"/>
<dbReference type="PANTHER" id="PTHR28511:SF1">
    <property type="entry name" value="ENDONUCLEASE V"/>
    <property type="match status" value="1"/>
</dbReference>
<protein>
    <submittedName>
        <fullName evidence="6">Endonuclease V</fullName>
    </submittedName>
</protein>
<keyword evidence="4 6" id="KW-0255">Endonuclease</keyword>
<dbReference type="Gene3D" id="3.30.2170.10">
    <property type="entry name" value="archaeoglobus fulgidus dsm 4304 superfamily"/>
    <property type="match status" value="1"/>
</dbReference>
<comment type="subcellular location">
    <subcellularLocation>
        <location evidence="1">Cytoplasm</location>
    </subcellularLocation>
</comment>
<dbReference type="GO" id="GO:0005737">
    <property type="term" value="C:cytoplasm"/>
    <property type="evidence" value="ECO:0007669"/>
    <property type="project" value="UniProtKB-SubCell"/>
</dbReference>
<name>A0A537IZQ6_9BACT</name>
<accession>A0A537IZQ6</accession>
<evidence type="ECO:0000313" key="7">
    <source>
        <dbReference type="Proteomes" id="UP000318834"/>
    </source>
</evidence>
<dbReference type="GO" id="GO:0006281">
    <property type="term" value="P:DNA repair"/>
    <property type="evidence" value="ECO:0007669"/>
    <property type="project" value="InterPro"/>
</dbReference>
<keyword evidence="2" id="KW-0963">Cytoplasm</keyword>
<evidence type="ECO:0000256" key="1">
    <source>
        <dbReference type="ARBA" id="ARBA00004496"/>
    </source>
</evidence>
<evidence type="ECO:0000256" key="5">
    <source>
        <dbReference type="ARBA" id="ARBA00022801"/>
    </source>
</evidence>
<gene>
    <name evidence="6" type="ORF">E6H05_01990</name>
</gene>
<evidence type="ECO:0000256" key="4">
    <source>
        <dbReference type="ARBA" id="ARBA00022759"/>
    </source>
</evidence>
<reference evidence="6 7" key="1">
    <citation type="journal article" date="2019" name="Nat. Microbiol.">
        <title>Mediterranean grassland soil C-N compound turnover is dependent on rainfall and depth, and is mediated by genomically divergent microorganisms.</title>
        <authorList>
            <person name="Diamond S."/>
            <person name="Andeer P.F."/>
            <person name="Li Z."/>
            <person name="Crits-Christoph A."/>
            <person name="Burstein D."/>
            <person name="Anantharaman K."/>
            <person name="Lane K.R."/>
            <person name="Thomas B.C."/>
            <person name="Pan C."/>
            <person name="Northen T.R."/>
            <person name="Banfield J.F."/>
        </authorList>
    </citation>
    <scope>NUCLEOTIDE SEQUENCE [LARGE SCALE GENOMIC DNA]</scope>
    <source>
        <strain evidence="6">NP_8</strain>
    </source>
</reference>
<dbReference type="Proteomes" id="UP000318834">
    <property type="component" value="Unassembled WGS sequence"/>
</dbReference>
<comment type="caution">
    <text evidence="6">The sequence shown here is derived from an EMBL/GenBank/DDBJ whole genome shotgun (WGS) entry which is preliminary data.</text>
</comment>
<organism evidence="6 7">
    <name type="scientific">Candidatus Segetimicrobium genomatis</name>
    <dbReference type="NCBI Taxonomy" id="2569760"/>
    <lineage>
        <taxon>Bacteria</taxon>
        <taxon>Bacillati</taxon>
        <taxon>Candidatus Sysuimicrobiota</taxon>
        <taxon>Candidatus Sysuimicrobiia</taxon>
        <taxon>Candidatus Sysuimicrobiales</taxon>
        <taxon>Candidatus Segetimicrobiaceae</taxon>
        <taxon>Candidatus Segetimicrobium</taxon>
    </lineage>
</organism>
<dbReference type="InterPro" id="IPR007581">
    <property type="entry name" value="Endonuclease-V"/>
</dbReference>
<evidence type="ECO:0000256" key="3">
    <source>
        <dbReference type="ARBA" id="ARBA00022722"/>
    </source>
</evidence>